<reference evidence="2" key="1">
    <citation type="submission" date="2016-06" db="EMBL/GenBank/DDBJ databases">
        <authorList>
            <person name="Varghese N."/>
            <person name="Submissions Spin"/>
        </authorList>
    </citation>
    <scope>NUCLEOTIDE SEQUENCE [LARGE SCALE GENOMIC DNA]</scope>
    <source>
        <strain evidence="2">DSM 44814</strain>
    </source>
</reference>
<dbReference type="STRING" id="227316.GA0070604_0217"/>
<dbReference type="AlphaFoldDB" id="A0A1C6TQQ2"/>
<dbReference type="OrthoDB" id="9911410at2"/>
<dbReference type="EMBL" id="FMHY01000002">
    <property type="protein sequence ID" value="SCL44135.1"/>
    <property type="molecule type" value="Genomic_DNA"/>
</dbReference>
<dbReference type="RefSeq" id="WP_091112638.1">
    <property type="nucleotide sequence ID" value="NZ_FMHY01000002.1"/>
</dbReference>
<accession>A0A1C6TQQ2</accession>
<dbReference type="Proteomes" id="UP000199696">
    <property type="component" value="Unassembled WGS sequence"/>
</dbReference>
<protein>
    <recommendedName>
        <fullName evidence="3">Self-protective colicin-like immunity</fullName>
    </recommendedName>
</protein>
<organism evidence="1 2">
    <name type="scientific">Micromonospora eburnea</name>
    <dbReference type="NCBI Taxonomy" id="227316"/>
    <lineage>
        <taxon>Bacteria</taxon>
        <taxon>Bacillati</taxon>
        <taxon>Actinomycetota</taxon>
        <taxon>Actinomycetes</taxon>
        <taxon>Micromonosporales</taxon>
        <taxon>Micromonosporaceae</taxon>
        <taxon>Micromonospora</taxon>
    </lineage>
</organism>
<evidence type="ECO:0000313" key="2">
    <source>
        <dbReference type="Proteomes" id="UP000199696"/>
    </source>
</evidence>
<name>A0A1C6TQQ2_9ACTN</name>
<proteinExistence type="predicted"/>
<gene>
    <name evidence="1" type="ORF">GA0070604_0217</name>
</gene>
<evidence type="ECO:0000313" key="1">
    <source>
        <dbReference type="EMBL" id="SCL44135.1"/>
    </source>
</evidence>
<keyword evidence="2" id="KW-1185">Reference proteome</keyword>
<evidence type="ECO:0008006" key="3">
    <source>
        <dbReference type="Google" id="ProtNLM"/>
    </source>
</evidence>
<sequence length="81" mass="9370">MSLNRTIRQLVELRDALRRGELDIDGYYLSFELAISGAPYEGRQLPPELNELINRVELVRYTKRPEDHVEAADDAIRLLSD</sequence>